<name>A0A811KAF3_9BILA</name>
<evidence type="ECO:0000256" key="1">
    <source>
        <dbReference type="SAM" id="MobiDB-lite"/>
    </source>
</evidence>
<evidence type="ECO:0000313" key="3">
    <source>
        <dbReference type="Proteomes" id="UP000614601"/>
    </source>
</evidence>
<dbReference type="Proteomes" id="UP000614601">
    <property type="component" value="Unassembled WGS sequence"/>
</dbReference>
<dbReference type="EMBL" id="CAJFCW020000002">
    <property type="protein sequence ID" value="CAG9094749.1"/>
    <property type="molecule type" value="Genomic_DNA"/>
</dbReference>
<gene>
    <name evidence="2" type="ORF">BOKJ2_LOCUS3954</name>
</gene>
<organism evidence="2 3">
    <name type="scientific">Bursaphelenchus okinawaensis</name>
    <dbReference type="NCBI Taxonomy" id="465554"/>
    <lineage>
        <taxon>Eukaryota</taxon>
        <taxon>Metazoa</taxon>
        <taxon>Ecdysozoa</taxon>
        <taxon>Nematoda</taxon>
        <taxon>Chromadorea</taxon>
        <taxon>Rhabditida</taxon>
        <taxon>Tylenchina</taxon>
        <taxon>Tylenchomorpha</taxon>
        <taxon>Aphelenchoidea</taxon>
        <taxon>Aphelenchoididae</taxon>
        <taxon>Bursaphelenchus</taxon>
    </lineage>
</organism>
<evidence type="ECO:0000313" key="2">
    <source>
        <dbReference type="EMBL" id="CAD5211942.1"/>
    </source>
</evidence>
<dbReference type="Proteomes" id="UP000783686">
    <property type="component" value="Unassembled WGS sequence"/>
</dbReference>
<proteinExistence type="predicted"/>
<dbReference type="EMBL" id="CAJFDH010000002">
    <property type="protein sequence ID" value="CAD5211942.1"/>
    <property type="molecule type" value="Genomic_DNA"/>
</dbReference>
<keyword evidence="3" id="KW-1185">Reference proteome</keyword>
<protein>
    <submittedName>
        <fullName evidence="2">Uncharacterized protein</fullName>
    </submittedName>
</protein>
<comment type="caution">
    <text evidence="2">The sequence shown here is derived from an EMBL/GenBank/DDBJ whole genome shotgun (WGS) entry which is preliminary data.</text>
</comment>
<reference evidence="2" key="1">
    <citation type="submission" date="2020-09" db="EMBL/GenBank/DDBJ databases">
        <authorList>
            <person name="Kikuchi T."/>
        </authorList>
    </citation>
    <scope>NUCLEOTIDE SEQUENCE</scope>
    <source>
        <strain evidence="2">SH1</strain>
    </source>
</reference>
<accession>A0A811KAF3</accession>
<feature type="compositionally biased region" description="Basic and acidic residues" evidence="1">
    <location>
        <begin position="40"/>
        <end position="51"/>
    </location>
</feature>
<sequence>MHGFLRDGSVVVVANSLSVGTLYDINLEFYPNKEIRWNRTKRRTENPDQRPIKKKRTPSKDKEKTKPTAQPRHWSLPKSLGTSKRRSPSLQRTDENSQVESLDSGPRWDYYWRQPVEGEDIVPVYDHEIEVFFAPKEKKAKEMAASLPGQIGGAMGLRESSRRYGKSPSLPSTDSDQEGPAPRREKPA</sequence>
<dbReference type="AlphaFoldDB" id="A0A811KAF3"/>
<feature type="region of interest" description="Disordered" evidence="1">
    <location>
        <begin position="144"/>
        <end position="188"/>
    </location>
</feature>
<feature type="compositionally biased region" description="Polar residues" evidence="1">
    <location>
        <begin position="88"/>
        <end position="101"/>
    </location>
</feature>
<feature type="region of interest" description="Disordered" evidence="1">
    <location>
        <begin position="40"/>
        <end position="104"/>
    </location>
</feature>